<dbReference type="Gene3D" id="1.25.40.10">
    <property type="entry name" value="Tetratricopeptide repeat domain"/>
    <property type="match status" value="1"/>
</dbReference>
<reference evidence="1" key="2">
    <citation type="submission" date="2021-08" db="EMBL/GenBank/DDBJ databases">
        <authorList>
            <person name="Gostincar C."/>
            <person name="Sun X."/>
            <person name="Song Z."/>
            <person name="Gunde-Cimerman N."/>
        </authorList>
    </citation>
    <scope>NUCLEOTIDE SEQUENCE</scope>
    <source>
        <strain evidence="1">EXF-9911</strain>
    </source>
</reference>
<proteinExistence type="predicted"/>
<dbReference type="Proteomes" id="UP000779574">
    <property type="component" value="Unassembled WGS sequence"/>
</dbReference>
<evidence type="ECO:0000313" key="2">
    <source>
        <dbReference type="Proteomes" id="UP000779574"/>
    </source>
</evidence>
<comment type="caution">
    <text evidence="1">The sequence shown here is derived from an EMBL/GenBank/DDBJ whole genome shotgun (WGS) entry which is preliminary data.</text>
</comment>
<dbReference type="EMBL" id="JAHFXF010000949">
    <property type="protein sequence ID" value="KAG9680684.1"/>
    <property type="molecule type" value="Genomic_DNA"/>
</dbReference>
<evidence type="ECO:0000313" key="1">
    <source>
        <dbReference type="EMBL" id="KAG9680684.1"/>
    </source>
</evidence>
<dbReference type="OrthoDB" id="3923561at2759"/>
<protein>
    <submittedName>
        <fullName evidence="1">Uncharacterized protein</fullName>
    </submittedName>
</protein>
<reference evidence="1" key="1">
    <citation type="journal article" date="2021" name="J Fungi (Basel)">
        <title>Virulence traits and population genomics of the black yeast Aureobasidium melanogenum.</title>
        <authorList>
            <person name="Cernosa A."/>
            <person name="Sun X."/>
            <person name="Gostincar C."/>
            <person name="Fang C."/>
            <person name="Gunde-Cimerman N."/>
            <person name="Song Z."/>
        </authorList>
    </citation>
    <scope>NUCLEOTIDE SEQUENCE</scope>
    <source>
        <strain evidence="1">EXF-9911</strain>
    </source>
</reference>
<feature type="non-terminal residue" evidence="1">
    <location>
        <position position="339"/>
    </location>
</feature>
<organism evidence="1 2">
    <name type="scientific">Aureobasidium melanogenum</name>
    <name type="common">Aureobasidium pullulans var. melanogenum</name>
    <dbReference type="NCBI Taxonomy" id="46634"/>
    <lineage>
        <taxon>Eukaryota</taxon>
        <taxon>Fungi</taxon>
        <taxon>Dikarya</taxon>
        <taxon>Ascomycota</taxon>
        <taxon>Pezizomycotina</taxon>
        <taxon>Dothideomycetes</taxon>
        <taxon>Dothideomycetidae</taxon>
        <taxon>Dothideales</taxon>
        <taxon>Saccotheciaceae</taxon>
        <taxon>Aureobasidium</taxon>
    </lineage>
</organism>
<accession>A0A9P8E5D4</accession>
<name>A0A9P8E5D4_AURME</name>
<gene>
    <name evidence="1" type="ORF">KCU76_g14990</name>
</gene>
<dbReference type="SUPFAM" id="SSF48452">
    <property type="entry name" value="TPR-like"/>
    <property type="match status" value="1"/>
</dbReference>
<dbReference type="InterPro" id="IPR011990">
    <property type="entry name" value="TPR-like_helical_dom_sf"/>
</dbReference>
<sequence length="339" mass="37932">MVLMETESVQRYPSALQHKGLRDVWNHASFLVHIAYDLDWAVRQFEMLEGEAPNCLIKAILLLNIGITSCLVAEYRYAEKAFQKVLPLHHFLAPLAHFFLGIVRFELADYEQAQTSFKLCAYILKQTDHNRAYHHLGLDFTLSYHLVAENEEIAAYEWTLKQKGRYGFRLLNRMPASLVFNSTVLNNEVEVRCDRMIRPHGPRSVASSSVFGTPSVGFSSPTTKTVNNSASGPLLNLTTHTSPVIPWRPLRKPMIPRAAQAEPSNLRSLTYFLKYTGPGDTQTARAEVSNAPAIAVPATGHASIPTRRVGSVRQALLQVSEQADVSSLFRKASTLTLKK</sequence>
<dbReference type="AlphaFoldDB" id="A0A9P8E5D4"/>